<proteinExistence type="predicted"/>
<evidence type="ECO:0000313" key="2">
    <source>
        <dbReference type="Proteomes" id="UP000228949"/>
    </source>
</evidence>
<accession>A0A2M7B5D6</accession>
<evidence type="ECO:0000313" key="1">
    <source>
        <dbReference type="EMBL" id="PIU98333.1"/>
    </source>
</evidence>
<dbReference type="AlphaFoldDB" id="A0A2M7B5D6"/>
<reference evidence="2" key="1">
    <citation type="submission" date="2017-09" db="EMBL/GenBank/DDBJ databases">
        <title>Depth-based differentiation of microbial function through sediment-hosted aquifers and enrichment of novel symbionts in the deep terrestrial subsurface.</title>
        <authorList>
            <person name="Probst A.J."/>
            <person name="Ladd B."/>
            <person name="Jarett J.K."/>
            <person name="Geller-Mcgrath D.E."/>
            <person name="Sieber C.M.K."/>
            <person name="Emerson J.B."/>
            <person name="Anantharaman K."/>
            <person name="Thomas B.C."/>
            <person name="Malmstrom R."/>
            <person name="Stieglmeier M."/>
            <person name="Klingl A."/>
            <person name="Woyke T."/>
            <person name="Ryan C.M."/>
            <person name="Banfield J.F."/>
        </authorList>
    </citation>
    <scope>NUCLEOTIDE SEQUENCE [LARGE SCALE GENOMIC DNA]</scope>
</reference>
<protein>
    <submittedName>
        <fullName evidence="1">Uncharacterized protein</fullName>
    </submittedName>
</protein>
<comment type="caution">
    <text evidence="1">The sequence shown here is derived from an EMBL/GenBank/DDBJ whole genome shotgun (WGS) entry which is preliminary data.</text>
</comment>
<organism evidence="1 2">
    <name type="scientific">Candidatus Wolfebacteria bacterium CG03_land_8_20_14_0_80_40_12</name>
    <dbReference type="NCBI Taxonomy" id="1975069"/>
    <lineage>
        <taxon>Bacteria</taxon>
        <taxon>Candidatus Wolfeibacteriota</taxon>
    </lineage>
</organism>
<dbReference type="EMBL" id="PEVJ01000048">
    <property type="protein sequence ID" value="PIU98333.1"/>
    <property type="molecule type" value="Genomic_DNA"/>
</dbReference>
<name>A0A2M7B5D6_9BACT</name>
<dbReference type="Gene3D" id="2.60.40.10">
    <property type="entry name" value="Immunoglobulins"/>
    <property type="match status" value="1"/>
</dbReference>
<dbReference type="InterPro" id="IPR013783">
    <property type="entry name" value="Ig-like_fold"/>
</dbReference>
<gene>
    <name evidence="1" type="ORF">COS61_02005</name>
</gene>
<sequence length="367" mass="42222">MILPNTLGPPELYYQIYGGLPGGVYQYIIYLEQLEDDHLKISVRENFVSPPTPQDYFKIAFYSYTMDRASREQILVAIDQTKYYFQENFPFNSQFPSPPTTPTNFQVIFQRESDNPYFLASWATSTDPDSLDWEINYQIDYWPENNPDDKKQWTGRQNSAQITILSSGNYIFELKAFDEFDLYSPITFASSSAIIPVILAEQTCGNSNTRSFGGGNSYGPHPTEKIAQSFEIKDKTRISSFTIGLSNCNNCYLSGAKISLRNAKNNSPSEPPEPSDEIIYSTSLSSIKIRDYYEFKNFSFYLDIDLEPGTYFLVLEPENSPSNWPWNLISRYCSGPNYTDGSFYAFSNNQWRIEREIDLIFQVKGIF</sequence>
<dbReference type="Proteomes" id="UP000228949">
    <property type="component" value="Unassembled WGS sequence"/>
</dbReference>